<organism evidence="1 2">
    <name type="scientific">Symbiodinium pilosum</name>
    <name type="common">Dinoflagellate</name>
    <dbReference type="NCBI Taxonomy" id="2952"/>
    <lineage>
        <taxon>Eukaryota</taxon>
        <taxon>Sar</taxon>
        <taxon>Alveolata</taxon>
        <taxon>Dinophyceae</taxon>
        <taxon>Suessiales</taxon>
        <taxon>Symbiodiniaceae</taxon>
        <taxon>Symbiodinium</taxon>
    </lineage>
</organism>
<gene>
    <name evidence="1" type="primary">AG118</name>
    <name evidence="1" type="ORF">SPIL2461_LOCUS18534</name>
</gene>
<sequence length="111" mass="12805">MLCSEIVGRAKCIVPEAVFRERYLVDSLAQSGRSTSRRYHEQLLQYHYLLSDQYIAHTHGLPDWIAWFDADVVLHTHQIPDLLFQNGRPVLHARRAPVNTMTAMSAGMDWI</sequence>
<evidence type="ECO:0000313" key="1">
    <source>
        <dbReference type="EMBL" id="CAE7671575.1"/>
    </source>
</evidence>
<reference evidence="1" key="1">
    <citation type="submission" date="2021-02" db="EMBL/GenBank/DDBJ databases">
        <authorList>
            <person name="Dougan E. K."/>
            <person name="Rhodes N."/>
            <person name="Thang M."/>
            <person name="Chan C."/>
        </authorList>
    </citation>
    <scope>NUCLEOTIDE SEQUENCE</scope>
</reference>
<name>A0A812WH42_SYMPI</name>
<accession>A0A812WH42</accession>
<protein>
    <submittedName>
        <fullName evidence="1">AG118 protein</fullName>
    </submittedName>
</protein>
<feature type="non-terminal residue" evidence="1">
    <location>
        <position position="111"/>
    </location>
</feature>
<dbReference type="Proteomes" id="UP000649617">
    <property type="component" value="Unassembled WGS sequence"/>
</dbReference>
<keyword evidence="2" id="KW-1185">Reference proteome</keyword>
<comment type="caution">
    <text evidence="1">The sequence shown here is derived from an EMBL/GenBank/DDBJ whole genome shotgun (WGS) entry which is preliminary data.</text>
</comment>
<dbReference type="AlphaFoldDB" id="A0A812WH42"/>
<evidence type="ECO:0000313" key="2">
    <source>
        <dbReference type="Proteomes" id="UP000649617"/>
    </source>
</evidence>
<dbReference type="EMBL" id="CAJNIZ010043875">
    <property type="protein sequence ID" value="CAE7671575.1"/>
    <property type="molecule type" value="Genomic_DNA"/>
</dbReference>
<proteinExistence type="predicted"/>